<reference evidence="1" key="1">
    <citation type="journal article" date="2015" name="Nature">
        <title>Complex archaea that bridge the gap between prokaryotes and eukaryotes.</title>
        <authorList>
            <person name="Spang A."/>
            <person name="Saw J.H."/>
            <person name="Jorgensen S.L."/>
            <person name="Zaremba-Niedzwiedzka K."/>
            <person name="Martijn J."/>
            <person name="Lind A.E."/>
            <person name="van Eijk R."/>
            <person name="Schleper C."/>
            <person name="Guy L."/>
            <person name="Ettema T.J."/>
        </authorList>
    </citation>
    <scope>NUCLEOTIDE SEQUENCE</scope>
</reference>
<evidence type="ECO:0000313" key="1">
    <source>
        <dbReference type="EMBL" id="KKL83291.1"/>
    </source>
</evidence>
<dbReference type="EMBL" id="LAZR01022023">
    <property type="protein sequence ID" value="KKL83291.1"/>
    <property type="molecule type" value="Genomic_DNA"/>
</dbReference>
<dbReference type="SUPFAM" id="SSF49899">
    <property type="entry name" value="Concanavalin A-like lectins/glucanases"/>
    <property type="match status" value="1"/>
</dbReference>
<evidence type="ECO:0008006" key="2">
    <source>
        <dbReference type="Google" id="ProtNLM"/>
    </source>
</evidence>
<dbReference type="Pfam" id="PF13385">
    <property type="entry name" value="Laminin_G_3"/>
    <property type="match status" value="1"/>
</dbReference>
<proteinExistence type="predicted"/>
<accession>A0A0F9FYH3</accession>
<protein>
    <recommendedName>
        <fullName evidence="2">LamG-like jellyroll fold domain-containing protein</fullName>
    </recommendedName>
</protein>
<sequence>MRKILLSAIPIRNVVAGGGDPDFASVVLLLDFAGGDGTTDTEDLSASNHQPTYVNQAQNDTAVTALGRNTVLLDGTADTVHFPDDPDWDFGTNDFTLEANVQSSLNAHNAAILSTFDDPNGWTVQNFSGAGLRFLNGSTVLYNETWDPVESQMYHIAVSREGTNLRVFIDGVQLGSTVTDSTNFTGSTQGCIVGGVTTTAQTWQGNIGAVRVTKGVARYTANFTAPTVFYPTS</sequence>
<name>A0A0F9FYH3_9ZZZZ</name>
<dbReference type="Gene3D" id="2.60.120.200">
    <property type="match status" value="1"/>
</dbReference>
<gene>
    <name evidence="1" type="ORF">LCGC14_1976230</name>
</gene>
<comment type="caution">
    <text evidence="1">The sequence shown here is derived from an EMBL/GenBank/DDBJ whole genome shotgun (WGS) entry which is preliminary data.</text>
</comment>
<dbReference type="AlphaFoldDB" id="A0A0F9FYH3"/>
<organism evidence="1">
    <name type="scientific">marine sediment metagenome</name>
    <dbReference type="NCBI Taxonomy" id="412755"/>
    <lineage>
        <taxon>unclassified sequences</taxon>
        <taxon>metagenomes</taxon>
        <taxon>ecological metagenomes</taxon>
    </lineage>
</organism>
<dbReference type="InterPro" id="IPR013320">
    <property type="entry name" value="ConA-like_dom_sf"/>
</dbReference>